<dbReference type="HOGENOM" id="CLU_001265_0_5_1"/>
<feature type="transmembrane region" description="Helical" evidence="8">
    <location>
        <begin position="334"/>
        <end position="357"/>
    </location>
</feature>
<dbReference type="OrthoDB" id="6730379at2759"/>
<dbReference type="Pfam" id="PF07690">
    <property type="entry name" value="MFS_1"/>
    <property type="match status" value="1"/>
</dbReference>
<dbReference type="RefSeq" id="XP_008713171.1">
    <property type="nucleotide sequence ID" value="XM_008714949.1"/>
</dbReference>
<evidence type="ECO:0000256" key="7">
    <source>
        <dbReference type="SAM" id="MobiDB-lite"/>
    </source>
</evidence>
<evidence type="ECO:0000256" key="4">
    <source>
        <dbReference type="ARBA" id="ARBA00022989"/>
    </source>
</evidence>
<dbReference type="FunFam" id="1.20.1250.20:FF:000064">
    <property type="entry name" value="MFS allantoate transporter"/>
    <property type="match status" value="1"/>
</dbReference>
<dbReference type="Proteomes" id="UP000030752">
    <property type="component" value="Unassembled WGS sequence"/>
</dbReference>
<keyword evidence="3 8" id="KW-0812">Transmembrane</keyword>
<name>W2S9A0_CYPE1</name>
<proteinExistence type="inferred from homology"/>
<evidence type="ECO:0000256" key="2">
    <source>
        <dbReference type="ARBA" id="ARBA00022448"/>
    </source>
</evidence>
<feature type="transmembrane region" description="Helical" evidence="8">
    <location>
        <begin position="422"/>
        <end position="445"/>
    </location>
</feature>
<evidence type="ECO:0000313" key="10">
    <source>
        <dbReference type="Proteomes" id="UP000030752"/>
    </source>
</evidence>
<dbReference type="AlphaFoldDB" id="W2S9A0"/>
<evidence type="ECO:0000256" key="1">
    <source>
        <dbReference type="ARBA" id="ARBA00004141"/>
    </source>
</evidence>
<dbReference type="GO" id="GO:0016020">
    <property type="term" value="C:membrane"/>
    <property type="evidence" value="ECO:0007669"/>
    <property type="project" value="UniProtKB-SubCell"/>
</dbReference>
<dbReference type="GeneID" id="19977617"/>
<feature type="transmembrane region" description="Helical" evidence="8">
    <location>
        <begin position="113"/>
        <end position="132"/>
    </location>
</feature>
<comment type="subcellular location">
    <subcellularLocation>
        <location evidence="1">Membrane</location>
        <topology evidence="1">Multi-pass membrane protein</topology>
    </subcellularLocation>
</comment>
<evidence type="ECO:0000256" key="8">
    <source>
        <dbReference type="SAM" id="Phobius"/>
    </source>
</evidence>
<dbReference type="InterPro" id="IPR011701">
    <property type="entry name" value="MFS"/>
</dbReference>
<feature type="compositionally biased region" description="Basic and acidic residues" evidence="7">
    <location>
        <begin position="22"/>
        <end position="31"/>
    </location>
</feature>
<keyword evidence="5 8" id="KW-0472">Membrane</keyword>
<evidence type="ECO:0000313" key="9">
    <source>
        <dbReference type="EMBL" id="ETN44608.1"/>
    </source>
</evidence>
<reference evidence="9 10" key="1">
    <citation type="submission" date="2013-03" db="EMBL/GenBank/DDBJ databases">
        <title>The Genome Sequence of Phialophora europaea CBS 101466.</title>
        <authorList>
            <consortium name="The Broad Institute Genomics Platform"/>
            <person name="Cuomo C."/>
            <person name="de Hoog S."/>
            <person name="Gorbushina A."/>
            <person name="Walker B."/>
            <person name="Young S.K."/>
            <person name="Zeng Q."/>
            <person name="Gargeya S."/>
            <person name="Fitzgerald M."/>
            <person name="Haas B."/>
            <person name="Abouelleil A."/>
            <person name="Allen A.W."/>
            <person name="Alvarado L."/>
            <person name="Arachchi H.M."/>
            <person name="Berlin A.M."/>
            <person name="Chapman S.B."/>
            <person name="Gainer-Dewar J."/>
            <person name="Goldberg J."/>
            <person name="Griggs A."/>
            <person name="Gujja S."/>
            <person name="Hansen M."/>
            <person name="Howarth C."/>
            <person name="Imamovic A."/>
            <person name="Ireland A."/>
            <person name="Larimer J."/>
            <person name="McCowan C."/>
            <person name="Murphy C."/>
            <person name="Pearson M."/>
            <person name="Poon T.W."/>
            <person name="Priest M."/>
            <person name="Roberts A."/>
            <person name="Saif S."/>
            <person name="Shea T."/>
            <person name="Sisk P."/>
            <person name="Sykes S."/>
            <person name="Wortman J."/>
            <person name="Nusbaum C."/>
            <person name="Birren B."/>
        </authorList>
    </citation>
    <scope>NUCLEOTIDE SEQUENCE [LARGE SCALE GENOMIC DNA]</scope>
    <source>
        <strain evidence="9 10">CBS 101466</strain>
    </source>
</reference>
<dbReference type="eggNOG" id="KOG2533">
    <property type="taxonomic scope" value="Eukaryota"/>
</dbReference>
<sequence>MEKPMEKSDALPSSRSLSASVHDGDVQDLGEQKGGKADIALDFLEKKGDISVTYTEEQQKRVLRKIDMRLMPLMFTSYMIQYMDKSVLPQAAIYGLLENINLNGQDYSWSISIFYFGYLAFQPVAAVCLTYLPPGKFVVVTSILWAILLFCTAGVHNFAGMAVCRFLLGAAEGGVSPAYVLITGSWYKQDEIPLRMTIWFCGNGLAIILQSVISYGIGHIETGIPVWKWFFIVFGLLGLAWSIVLWIWMPDTIVDCKFLNEEEKAIALERIRANRTGIASKQFKKDQFIEALTDEKVWWSFIYTIIWMIPMTAVASFGSLVIRGFGYGTFESSLLNAPLGLTENIGLLVAGLTVLYFPNTRCLMQIVCNVPAVIGAVLINQLPASNRVGRLCGLYLTNFSNGTLPMLWALTNSNIAGHTKRTTANCIQFLGYSAGFIVGPQFFLGREAPEYQTGFRAMMICFCFALVMPGFYFAYITWVNRQNAQKLAASGEAAIYVRNEEFLDMTDKQQARFVYVK</sequence>
<organism evidence="9 10">
    <name type="scientific">Cyphellophora europaea (strain CBS 101466)</name>
    <name type="common">Phialophora europaea</name>
    <dbReference type="NCBI Taxonomy" id="1220924"/>
    <lineage>
        <taxon>Eukaryota</taxon>
        <taxon>Fungi</taxon>
        <taxon>Dikarya</taxon>
        <taxon>Ascomycota</taxon>
        <taxon>Pezizomycotina</taxon>
        <taxon>Eurotiomycetes</taxon>
        <taxon>Chaetothyriomycetidae</taxon>
        <taxon>Chaetothyriales</taxon>
        <taxon>Cyphellophoraceae</taxon>
        <taxon>Cyphellophora</taxon>
    </lineage>
</organism>
<gene>
    <name evidence="9" type="ORF">HMPREF1541_10278</name>
</gene>
<dbReference type="GO" id="GO:0022857">
    <property type="term" value="F:transmembrane transporter activity"/>
    <property type="evidence" value="ECO:0007669"/>
    <property type="project" value="InterPro"/>
</dbReference>
<accession>W2S9A0</accession>
<keyword evidence="4 8" id="KW-1133">Transmembrane helix</keyword>
<feature type="transmembrane region" description="Helical" evidence="8">
    <location>
        <begin position="229"/>
        <end position="249"/>
    </location>
</feature>
<keyword evidence="2" id="KW-0813">Transport</keyword>
<dbReference type="PANTHER" id="PTHR43791">
    <property type="entry name" value="PERMEASE-RELATED"/>
    <property type="match status" value="1"/>
</dbReference>
<feature type="region of interest" description="Disordered" evidence="7">
    <location>
        <begin position="1"/>
        <end position="31"/>
    </location>
</feature>
<evidence type="ECO:0000256" key="3">
    <source>
        <dbReference type="ARBA" id="ARBA00022692"/>
    </source>
</evidence>
<dbReference type="Gene3D" id="1.20.1250.20">
    <property type="entry name" value="MFS general substrate transporter like domains"/>
    <property type="match status" value="1"/>
</dbReference>
<feature type="transmembrane region" description="Helical" evidence="8">
    <location>
        <begin position="457"/>
        <end position="478"/>
    </location>
</feature>
<evidence type="ECO:0000256" key="6">
    <source>
        <dbReference type="ARBA" id="ARBA00037968"/>
    </source>
</evidence>
<dbReference type="PANTHER" id="PTHR43791:SF70">
    <property type="entry name" value="MAJOR FACILITATOR SUPERFAMILY (MFS) PROFILE DOMAIN-CONTAINING PROTEIN"/>
    <property type="match status" value="1"/>
</dbReference>
<keyword evidence="10" id="KW-1185">Reference proteome</keyword>
<dbReference type="VEuPathDB" id="FungiDB:HMPREF1541_10278"/>
<evidence type="ECO:0000256" key="5">
    <source>
        <dbReference type="ARBA" id="ARBA00023136"/>
    </source>
</evidence>
<comment type="similarity">
    <text evidence="6">Belongs to the major facilitator superfamily. Allantoate permease family.</text>
</comment>
<feature type="transmembrane region" description="Helical" evidence="8">
    <location>
        <begin position="297"/>
        <end position="322"/>
    </location>
</feature>
<protein>
    <recommendedName>
        <fullName evidence="11">Major facilitator superfamily (MFS) profile domain-containing protein</fullName>
    </recommendedName>
</protein>
<dbReference type="SUPFAM" id="SSF103473">
    <property type="entry name" value="MFS general substrate transporter"/>
    <property type="match status" value="1"/>
</dbReference>
<evidence type="ECO:0008006" key="11">
    <source>
        <dbReference type="Google" id="ProtNLM"/>
    </source>
</evidence>
<dbReference type="EMBL" id="KB822714">
    <property type="protein sequence ID" value="ETN44608.1"/>
    <property type="molecule type" value="Genomic_DNA"/>
</dbReference>
<dbReference type="InParanoid" id="W2S9A0"/>
<dbReference type="InterPro" id="IPR036259">
    <property type="entry name" value="MFS_trans_sf"/>
</dbReference>
<feature type="transmembrane region" description="Helical" evidence="8">
    <location>
        <begin position="196"/>
        <end position="217"/>
    </location>
</feature>
<feature type="transmembrane region" description="Helical" evidence="8">
    <location>
        <begin position="138"/>
        <end position="159"/>
    </location>
</feature>